<feature type="domain" description="RNA polymerase sigma-70 ECF-like HTH" evidence="5">
    <location>
        <begin position="23"/>
        <end position="202"/>
    </location>
</feature>
<protein>
    <submittedName>
        <fullName evidence="6">RNA polymerase subunit sigma</fullName>
    </submittedName>
</protein>
<dbReference type="EMBL" id="JAGQHS010000474">
    <property type="protein sequence ID" value="MCA9759755.1"/>
    <property type="molecule type" value="Genomic_DNA"/>
</dbReference>
<dbReference type="Gene3D" id="1.10.10.10">
    <property type="entry name" value="Winged helix-like DNA-binding domain superfamily/Winged helix DNA-binding domain"/>
    <property type="match status" value="1"/>
</dbReference>
<dbReference type="PANTHER" id="PTHR43133">
    <property type="entry name" value="RNA POLYMERASE ECF-TYPE SIGMA FACTO"/>
    <property type="match status" value="1"/>
</dbReference>
<evidence type="ECO:0000256" key="2">
    <source>
        <dbReference type="ARBA" id="ARBA00023082"/>
    </source>
</evidence>
<accession>A0A956SGH5</accession>
<dbReference type="Proteomes" id="UP000739538">
    <property type="component" value="Unassembled WGS sequence"/>
</dbReference>
<dbReference type="PANTHER" id="PTHR43133:SF39">
    <property type="entry name" value="SIMILAR TO RNA POLYMERASE SIGMA-E FACTOR"/>
    <property type="match status" value="1"/>
</dbReference>
<dbReference type="InterPro" id="IPR053812">
    <property type="entry name" value="HTH_Sigma70_ECF-like"/>
</dbReference>
<dbReference type="NCBIfam" id="TIGR02999">
    <property type="entry name" value="Sig-70_X6"/>
    <property type="match status" value="1"/>
</dbReference>
<keyword evidence="1" id="KW-0805">Transcription regulation</keyword>
<comment type="caution">
    <text evidence="6">The sequence shown here is derived from an EMBL/GenBank/DDBJ whole genome shotgun (WGS) entry which is preliminary data.</text>
</comment>
<dbReference type="SUPFAM" id="SSF88659">
    <property type="entry name" value="Sigma3 and sigma4 domains of RNA polymerase sigma factors"/>
    <property type="match status" value="1"/>
</dbReference>
<reference evidence="6" key="1">
    <citation type="submission" date="2020-04" db="EMBL/GenBank/DDBJ databases">
        <authorList>
            <person name="Zhang T."/>
        </authorList>
    </citation>
    <scope>NUCLEOTIDE SEQUENCE</scope>
    <source>
        <strain evidence="6">HKST-UBA02</strain>
    </source>
</reference>
<gene>
    <name evidence="6" type="ORF">KDA27_28415</name>
</gene>
<dbReference type="InterPro" id="IPR011517">
    <property type="entry name" value="RNA_pol_sigma70_ECF-like"/>
</dbReference>
<dbReference type="InterPro" id="IPR013324">
    <property type="entry name" value="RNA_pol_sigma_r3/r4-like"/>
</dbReference>
<evidence type="ECO:0000256" key="3">
    <source>
        <dbReference type="ARBA" id="ARBA00023163"/>
    </source>
</evidence>
<dbReference type="InterPro" id="IPR036388">
    <property type="entry name" value="WH-like_DNA-bd_sf"/>
</dbReference>
<proteinExistence type="predicted"/>
<evidence type="ECO:0000259" key="5">
    <source>
        <dbReference type="Pfam" id="PF07638"/>
    </source>
</evidence>
<name>A0A956SGH5_UNCEI</name>
<sequence>MLCSTGTMGPSEVNDPSSGAEPDLTRLLNLAAKGDEEAGRIVMPRIYGELRRIAASKRRVGGSDESVRPTVLVHEAYLRLVKGAPDGWEARSHFFFAAARAMRDILVETARRQETRKHGGGLERVEFEEAGITVDAKPDDILGLDRCLERLAAEDEIGSNIVLLRYFVGMTVPEIAELLRTSVSTVERKWSFLRVWLASELSR</sequence>
<keyword evidence="3" id="KW-0804">Transcription</keyword>
<dbReference type="Pfam" id="PF07638">
    <property type="entry name" value="Sigma70_ECF"/>
    <property type="match status" value="1"/>
</dbReference>
<feature type="region of interest" description="Disordered" evidence="4">
    <location>
        <begin position="1"/>
        <end position="21"/>
    </location>
</feature>
<reference evidence="6" key="2">
    <citation type="journal article" date="2021" name="Microbiome">
        <title>Successional dynamics and alternative stable states in a saline activated sludge microbial community over 9 years.</title>
        <authorList>
            <person name="Wang Y."/>
            <person name="Ye J."/>
            <person name="Ju F."/>
            <person name="Liu L."/>
            <person name="Boyd J.A."/>
            <person name="Deng Y."/>
            <person name="Parks D.H."/>
            <person name="Jiang X."/>
            <person name="Yin X."/>
            <person name="Woodcroft B.J."/>
            <person name="Tyson G.W."/>
            <person name="Hugenholtz P."/>
            <person name="Polz M.F."/>
            <person name="Zhang T."/>
        </authorList>
    </citation>
    <scope>NUCLEOTIDE SEQUENCE</scope>
    <source>
        <strain evidence="6">HKST-UBA02</strain>
    </source>
</reference>
<evidence type="ECO:0000313" key="6">
    <source>
        <dbReference type="EMBL" id="MCA9759755.1"/>
    </source>
</evidence>
<dbReference type="InterPro" id="IPR039425">
    <property type="entry name" value="RNA_pol_sigma-70-like"/>
</dbReference>
<organism evidence="6 7">
    <name type="scientific">Eiseniibacteriota bacterium</name>
    <dbReference type="NCBI Taxonomy" id="2212470"/>
    <lineage>
        <taxon>Bacteria</taxon>
        <taxon>Candidatus Eiseniibacteriota</taxon>
    </lineage>
</organism>
<evidence type="ECO:0000313" key="7">
    <source>
        <dbReference type="Proteomes" id="UP000739538"/>
    </source>
</evidence>
<evidence type="ECO:0000256" key="1">
    <source>
        <dbReference type="ARBA" id="ARBA00023015"/>
    </source>
</evidence>
<dbReference type="AlphaFoldDB" id="A0A956SGH5"/>
<dbReference type="GO" id="GO:0016987">
    <property type="term" value="F:sigma factor activity"/>
    <property type="evidence" value="ECO:0007669"/>
    <property type="project" value="UniProtKB-KW"/>
</dbReference>
<keyword evidence="2" id="KW-0731">Sigma factor</keyword>
<evidence type="ECO:0000256" key="4">
    <source>
        <dbReference type="SAM" id="MobiDB-lite"/>
    </source>
</evidence>